<proteinExistence type="predicted"/>
<accession>A0A819PDF2</accession>
<sequence>QEEQDEEILVRNVRGAFDWQCTQACTQWWKCRFNGFFIRRCDKPQGCICDRFFWEV</sequence>
<reference evidence="1" key="1">
    <citation type="submission" date="2021-02" db="EMBL/GenBank/DDBJ databases">
        <authorList>
            <person name="Nowell W R."/>
        </authorList>
    </citation>
    <scope>NUCLEOTIDE SEQUENCE</scope>
</reference>
<dbReference type="EMBL" id="CAJOBE010006480">
    <property type="protein sequence ID" value="CAF4007984.1"/>
    <property type="molecule type" value="Genomic_DNA"/>
</dbReference>
<dbReference type="AlphaFoldDB" id="A0A819PDF2"/>
<evidence type="ECO:0000313" key="1">
    <source>
        <dbReference type="EMBL" id="CAF4007984.1"/>
    </source>
</evidence>
<gene>
    <name evidence="1" type="ORF">FNK824_LOCUS26329</name>
</gene>
<organism evidence="1 2">
    <name type="scientific">Rotaria sordida</name>
    <dbReference type="NCBI Taxonomy" id="392033"/>
    <lineage>
        <taxon>Eukaryota</taxon>
        <taxon>Metazoa</taxon>
        <taxon>Spiralia</taxon>
        <taxon>Gnathifera</taxon>
        <taxon>Rotifera</taxon>
        <taxon>Eurotatoria</taxon>
        <taxon>Bdelloidea</taxon>
        <taxon>Philodinida</taxon>
        <taxon>Philodinidae</taxon>
        <taxon>Rotaria</taxon>
    </lineage>
</organism>
<name>A0A819PDF2_9BILA</name>
<evidence type="ECO:0000313" key="2">
    <source>
        <dbReference type="Proteomes" id="UP000663874"/>
    </source>
</evidence>
<protein>
    <submittedName>
        <fullName evidence="1">Uncharacterized protein</fullName>
    </submittedName>
</protein>
<dbReference type="Proteomes" id="UP000663874">
    <property type="component" value="Unassembled WGS sequence"/>
</dbReference>
<comment type="caution">
    <text evidence="1">The sequence shown here is derived from an EMBL/GenBank/DDBJ whole genome shotgun (WGS) entry which is preliminary data.</text>
</comment>
<feature type="non-terminal residue" evidence="1">
    <location>
        <position position="1"/>
    </location>
</feature>